<evidence type="ECO:0000313" key="10">
    <source>
        <dbReference type="EMBL" id="CAD5121817.1"/>
    </source>
</evidence>
<dbReference type="AlphaFoldDB" id="A0A7I8W0X2"/>
<comment type="similarity">
    <text evidence="1">Belongs to the MAGUK family.</text>
</comment>
<dbReference type="InterPro" id="IPR001478">
    <property type="entry name" value="PDZ"/>
</dbReference>
<dbReference type="PANTHER" id="PTHR23122">
    <property type="entry name" value="MEMBRANE-ASSOCIATED GUANYLATE KINASE MAGUK"/>
    <property type="match status" value="1"/>
</dbReference>
<dbReference type="SUPFAM" id="SSF50156">
    <property type="entry name" value="PDZ domain-like"/>
    <property type="match status" value="2"/>
</dbReference>
<dbReference type="InterPro" id="IPR036028">
    <property type="entry name" value="SH3-like_dom_sf"/>
</dbReference>
<dbReference type="Gene3D" id="1.10.287.650">
    <property type="entry name" value="L27 domain"/>
    <property type="match status" value="2"/>
</dbReference>
<dbReference type="GO" id="GO:0005911">
    <property type="term" value="C:cell-cell junction"/>
    <property type="evidence" value="ECO:0007669"/>
    <property type="project" value="UniProtKB-ARBA"/>
</dbReference>
<dbReference type="InterPro" id="IPR004172">
    <property type="entry name" value="L27_dom"/>
</dbReference>
<evidence type="ECO:0000256" key="3">
    <source>
        <dbReference type="ARBA" id="ARBA00022737"/>
    </source>
</evidence>
<dbReference type="InterPro" id="IPR036892">
    <property type="entry name" value="L27_dom_sf"/>
</dbReference>
<dbReference type="Gene3D" id="3.40.50.300">
    <property type="entry name" value="P-loop containing nucleotide triphosphate hydrolases"/>
    <property type="match status" value="1"/>
</dbReference>
<dbReference type="SMART" id="SM00072">
    <property type="entry name" value="GuKc"/>
    <property type="match status" value="1"/>
</dbReference>
<feature type="compositionally biased region" description="Basic and acidic residues" evidence="5">
    <location>
        <begin position="115"/>
        <end position="133"/>
    </location>
</feature>
<dbReference type="PROSITE" id="PS50002">
    <property type="entry name" value="SH3"/>
    <property type="match status" value="1"/>
</dbReference>
<evidence type="ECO:0000259" key="8">
    <source>
        <dbReference type="PROSITE" id="PS50106"/>
    </source>
</evidence>
<dbReference type="Proteomes" id="UP000549394">
    <property type="component" value="Unassembled WGS sequence"/>
</dbReference>
<feature type="compositionally biased region" description="Basic and acidic residues" evidence="5">
    <location>
        <begin position="169"/>
        <end position="183"/>
    </location>
</feature>
<feature type="compositionally biased region" description="Basic and acidic residues" evidence="5">
    <location>
        <begin position="387"/>
        <end position="396"/>
    </location>
</feature>
<evidence type="ECO:0000313" key="11">
    <source>
        <dbReference type="Proteomes" id="UP000549394"/>
    </source>
</evidence>
<feature type="domain" description="PDZ" evidence="8">
    <location>
        <begin position="409"/>
        <end position="488"/>
    </location>
</feature>
<protein>
    <submittedName>
        <fullName evidence="10">DgyrCDS10287</fullName>
    </submittedName>
</protein>
<feature type="domain" description="PDZ" evidence="8">
    <location>
        <begin position="23"/>
        <end position="72"/>
    </location>
</feature>
<dbReference type="Gene3D" id="2.30.42.10">
    <property type="match status" value="2"/>
</dbReference>
<gene>
    <name evidence="10" type="ORF">DGYR_LOCUS9721</name>
</gene>
<keyword evidence="2 4" id="KW-0728">SH3 domain</keyword>
<dbReference type="InterPro" id="IPR050716">
    <property type="entry name" value="MAGUK"/>
</dbReference>
<dbReference type="SMART" id="SM00326">
    <property type="entry name" value="SH3"/>
    <property type="match status" value="1"/>
</dbReference>
<dbReference type="Gene3D" id="2.30.30.40">
    <property type="entry name" value="SH3 Domains"/>
    <property type="match status" value="1"/>
</dbReference>
<feature type="region of interest" description="Disordered" evidence="5">
    <location>
        <begin position="363"/>
        <end position="396"/>
    </location>
</feature>
<evidence type="ECO:0000256" key="1">
    <source>
        <dbReference type="ARBA" id="ARBA00007014"/>
    </source>
</evidence>
<dbReference type="CDD" id="cd00136">
    <property type="entry name" value="PDZ_canonical"/>
    <property type="match status" value="1"/>
</dbReference>
<dbReference type="CDD" id="cd06798">
    <property type="entry name" value="PDZ_MPP5-like"/>
    <property type="match status" value="1"/>
</dbReference>
<dbReference type="PROSITE" id="PS50106">
    <property type="entry name" value="PDZ"/>
    <property type="match status" value="2"/>
</dbReference>
<evidence type="ECO:0000259" key="6">
    <source>
        <dbReference type="PROSITE" id="PS50002"/>
    </source>
</evidence>
<dbReference type="Pfam" id="PF00595">
    <property type="entry name" value="PDZ"/>
    <property type="match status" value="2"/>
</dbReference>
<dbReference type="SMART" id="SM00228">
    <property type="entry name" value="PDZ"/>
    <property type="match status" value="2"/>
</dbReference>
<dbReference type="SUPFAM" id="SSF50044">
    <property type="entry name" value="SH3-domain"/>
    <property type="match status" value="1"/>
</dbReference>
<dbReference type="InterPro" id="IPR027417">
    <property type="entry name" value="P-loop_NTPase"/>
</dbReference>
<dbReference type="PROSITE" id="PS50052">
    <property type="entry name" value="GUANYLATE_KINASE_2"/>
    <property type="match status" value="1"/>
</dbReference>
<dbReference type="InterPro" id="IPR035601">
    <property type="entry name" value="MPP5_SH3"/>
</dbReference>
<feature type="domain" description="SH3" evidence="6">
    <location>
        <begin position="504"/>
        <end position="575"/>
    </location>
</feature>
<feature type="domain" description="Guanylate kinase-like" evidence="7">
    <location>
        <begin position="631"/>
        <end position="817"/>
    </location>
</feature>
<feature type="compositionally biased region" description="Low complexity" evidence="5">
    <location>
        <begin position="150"/>
        <end position="161"/>
    </location>
</feature>
<proteinExistence type="inferred from homology"/>
<feature type="region of interest" description="Disordered" evidence="5">
    <location>
        <begin position="115"/>
        <end position="202"/>
    </location>
</feature>
<dbReference type="FunFam" id="2.30.42.10:FF:000088">
    <property type="entry name" value="MAGUK p55 subfamily member 5"/>
    <property type="match status" value="1"/>
</dbReference>
<dbReference type="GO" id="GO:0005886">
    <property type="term" value="C:plasma membrane"/>
    <property type="evidence" value="ECO:0007669"/>
    <property type="project" value="UniProtKB-ARBA"/>
</dbReference>
<sequence length="837" mass="95087">MRDLSGYVILIAESSEGKIKLYGSPANRANLQAGDEVVAVNGQSLRDATHAEVTEYIHKCIKSRTIQLRVKRNTGNGELAKGVVIKDAYVIAVEEEAKKRLEGFSNTHNIQLKDLSKTEEDEMRQTGEEHNEMPVDCGSPLKSNKGWARSTTSSLASSNTSDINAPMTEAEKERVEKYKEDLRRKRKQQEKHKEEEDFLRTSLRGSKRLQQLEETPVAAPVQAGIVNPVYEQSYDECVDSPISQHQVDTLKVRSEGVQLYEVPDIMASIATIRERLPAAHEELMKVLRLVSKDSFEKALKMHNSVVKSTLRNPPPVPESTCSLSELDDVLTCVSRSTNPFALELANILQSPKVISLLQAHDEMAKREAPKHQKRQLNKQQSPQNGEVRPESNDQVLEKVSRYGEDRIKIVRLHKTADPLGATVRNEGESVIIGRIVKGGVAYQSNLLHEGDEILEINGTDVRGKSVNEVCDLMANLHGTLTFIIVPSSRHNDGFMNDYGEEKEEKFMHVRAHFNYDPEDDLYIPCRELGLSFLKGDILHVIDQSDPHWWQAYREGEDDQSLAGLIPSHMFHTQRESLRQQTICKDEPRKDKLCARKAVKKKKKYQPNSGDGDSDEIPTYEEVVSYLQGDEKRPIVLIGPSHLGRYELRQRLILEGENGRFGIAIPHTSRPKTDNDKEGAEYHFVSKEAFEADLAANRFVEYGEYDNNTYGTTLNSIRKVIREGKICILNLFPQSLRMLRAPPDIRPYVIFIRPPNLVKLRAIVEKQTKSPEHTDDEKLKAMIDEAREMEENFGDLIDTFIVMNNMDSAYNELLKEINKLDTEAQWVPKHWVHSERDS</sequence>
<name>A0A7I8W0X2_9ANNE</name>
<dbReference type="InterPro" id="IPR036034">
    <property type="entry name" value="PDZ_sf"/>
</dbReference>
<comment type="caution">
    <text evidence="10">The sequence shown here is derived from an EMBL/GenBank/DDBJ whole genome shotgun (WGS) entry which is preliminary data.</text>
</comment>
<dbReference type="OrthoDB" id="43580at2759"/>
<evidence type="ECO:0000259" key="7">
    <source>
        <dbReference type="PROSITE" id="PS50052"/>
    </source>
</evidence>
<dbReference type="CDD" id="cd00071">
    <property type="entry name" value="GMPK"/>
    <property type="match status" value="1"/>
</dbReference>
<keyword evidence="11" id="KW-1185">Reference proteome</keyword>
<dbReference type="SUPFAM" id="SSF52540">
    <property type="entry name" value="P-loop containing nucleoside triphosphate hydrolases"/>
    <property type="match status" value="1"/>
</dbReference>
<keyword evidence="3" id="KW-0677">Repeat</keyword>
<dbReference type="CDD" id="cd12036">
    <property type="entry name" value="SH3_MPP5"/>
    <property type="match status" value="1"/>
</dbReference>
<dbReference type="SUPFAM" id="SSF101288">
    <property type="entry name" value="L27 domain"/>
    <property type="match status" value="1"/>
</dbReference>
<dbReference type="Pfam" id="PF00625">
    <property type="entry name" value="Guanylate_kin"/>
    <property type="match status" value="1"/>
</dbReference>
<reference evidence="10 11" key="1">
    <citation type="submission" date="2020-08" db="EMBL/GenBank/DDBJ databases">
        <authorList>
            <person name="Hejnol A."/>
        </authorList>
    </citation>
    <scope>NUCLEOTIDE SEQUENCE [LARGE SCALE GENOMIC DNA]</scope>
</reference>
<dbReference type="InterPro" id="IPR001452">
    <property type="entry name" value="SH3_domain"/>
</dbReference>
<feature type="domain" description="L27" evidence="9">
    <location>
        <begin position="315"/>
        <end position="371"/>
    </location>
</feature>
<organism evidence="10 11">
    <name type="scientific">Dimorphilus gyrociliatus</name>
    <dbReference type="NCBI Taxonomy" id="2664684"/>
    <lineage>
        <taxon>Eukaryota</taxon>
        <taxon>Metazoa</taxon>
        <taxon>Spiralia</taxon>
        <taxon>Lophotrochozoa</taxon>
        <taxon>Annelida</taxon>
        <taxon>Polychaeta</taxon>
        <taxon>Polychaeta incertae sedis</taxon>
        <taxon>Dinophilidae</taxon>
        <taxon>Dimorphilus</taxon>
    </lineage>
</organism>
<dbReference type="EMBL" id="CAJFCJ010000015">
    <property type="protein sequence ID" value="CAD5121817.1"/>
    <property type="molecule type" value="Genomic_DNA"/>
</dbReference>
<dbReference type="FunFam" id="3.30.63.10:FF:000002">
    <property type="entry name" value="Guanylate kinase 1"/>
    <property type="match status" value="1"/>
</dbReference>
<evidence type="ECO:0000256" key="4">
    <source>
        <dbReference type="PROSITE-ProRule" id="PRU00192"/>
    </source>
</evidence>
<dbReference type="PROSITE" id="PS51022">
    <property type="entry name" value="L27"/>
    <property type="match status" value="1"/>
</dbReference>
<dbReference type="InterPro" id="IPR008144">
    <property type="entry name" value="Guanylate_kin-like_dom"/>
</dbReference>
<evidence type="ECO:0000256" key="2">
    <source>
        <dbReference type="ARBA" id="ARBA00022443"/>
    </source>
</evidence>
<dbReference type="InterPro" id="IPR008145">
    <property type="entry name" value="GK/Ca_channel_bsu"/>
</dbReference>
<dbReference type="Pfam" id="PF07653">
    <property type="entry name" value="SH3_2"/>
    <property type="match status" value="1"/>
</dbReference>
<evidence type="ECO:0000259" key="9">
    <source>
        <dbReference type="PROSITE" id="PS51022"/>
    </source>
</evidence>
<accession>A0A7I8W0X2</accession>
<evidence type="ECO:0000256" key="5">
    <source>
        <dbReference type="SAM" id="MobiDB-lite"/>
    </source>
</evidence>